<dbReference type="Pfam" id="PF05935">
    <property type="entry name" value="Arylsulfotrans"/>
    <property type="match status" value="1"/>
</dbReference>
<dbReference type="OrthoDB" id="304912at2"/>
<dbReference type="PANTHER" id="PTHR35340:SF10">
    <property type="entry name" value="CYTOPLASMIC PROTEIN"/>
    <property type="match status" value="1"/>
</dbReference>
<dbReference type="PANTHER" id="PTHR35340">
    <property type="entry name" value="PQQ ENZYME REPEAT PROTEIN-RELATED"/>
    <property type="match status" value="1"/>
</dbReference>
<organism evidence="3 4">
    <name type="scientific">Flavilitoribacter nigricans (strain ATCC 23147 / DSM 23189 / NBRC 102662 / NCIMB 1420 / SS-2)</name>
    <name type="common">Lewinella nigricans</name>
    <dbReference type="NCBI Taxonomy" id="1122177"/>
    <lineage>
        <taxon>Bacteria</taxon>
        <taxon>Pseudomonadati</taxon>
        <taxon>Bacteroidota</taxon>
        <taxon>Saprospiria</taxon>
        <taxon>Saprospirales</taxon>
        <taxon>Lewinellaceae</taxon>
        <taxon>Flavilitoribacter</taxon>
    </lineage>
</organism>
<sequence>MFKNAALTPCLLLALFSIFLHSCESGPKPLMEGVSGMIDIKLNPYNVAPLGAQLTFTTKEACKVDIRIGGKIPVERSFPTVSTSHRIPVLGLYPDTMNTVEVILTAENGTEYTGQLFIATNPLPDFLPDIDIVALQRDKMEPGLHLAEVLIANSGEFDAFPVMFDDNGDVRWFLDLSGVKPFPFTPHRLKNGNWLFVSWVEVYELSSLGQLIQHHRLTDFSADHDVIALDNGNLIMGASKKDARIVRDGQAVESRYDYVIEVDKDRKVIREWDLRQVLDVDRSVFRKDFSLDFSADWFHINSVDQDPKDQSLVISGRNQGVLKVDRNNELQWILAPHRSWDKAGFDGQGLDTREYLLTAVDAQGAKLPAEVQEGVASTDEFSWPTGQHALTVLDNGHLLMFDNGLARNFSNDFTYSRAVEYEIDEQAKTIRQVWEYGKSRGLDMFSAITSDVDLLPRTNNRLITAGNIRLGTLPPHAKMVEVTFPDNEVVFEANLFLKDAKGTGAQEWAQFDLAYRGERYTLY</sequence>
<dbReference type="EMBL" id="PDUD01000027">
    <property type="protein sequence ID" value="PHN04038.1"/>
    <property type="molecule type" value="Genomic_DNA"/>
</dbReference>
<protein>
    <submittedName>
        <fullName evidence="3">Aryl-sulfate sulfotransferase</fullName>
    </submittedName>
</protein>
<comment type="caution">
    <text evidence="3">The sequence shown here is derived from an EMBL/GenBank/DDBJ whole genome shotgun (WGS) entry which is preliminary data.</text>
</comment>
<evidence type="ECO:0000313" key="4">
    <source>
        <dbReference type="Proteomes" id="UP000223913"/>
    </source>
</evidence>
<dbReference type="RefSeq" id="WP_099152422.1">
    <property type="nucleotide sequence ID" value="NZ_PDUD01000027.1"/>
</dbReference>
<evidence type="ECO:0000256" key="1">
    <source>
        <dbReference type="SAM" id="SignalP"/>
    </source>
</evidence>
<feature type="domain" description="Arylsulfotransferase N-terminal" evidence="2">
    <location>
        <begin position="40"/>
        <end position="111"/>
    </location>
</feature>
<keyword evidence="1" id="KW-0732">Signal</keyword>
<dbReference type="AlphaFoldDB" id="A0A2D0N6M0"/>
<dbReference type="Proteomes" id="UP000223913">
    <property type="component" value="Unassembled WGS sequence"/>
</dbReference>
<evidence type="ECO:0000313" key="3">
    <source>
        <dbReference type="EMBL" id="PHN04038.1"/>
    </source>
</evidence>
<gene>
    <name evidence="3" type="ORF">CRP01_22795</name>
</gene>
<keyword evidence="3" id="KW-0808">Transferase</keyword>
<dbReference type="InterPro" id="IPR038477">
    <property type="entry name" value="ASST_N_sf"/>
</dbReference>
<keyword evidence="4" id="KW-1185">Reference proteome</keyword>
<reference evidence="3 4" key="1">
    <citation type="submission" date="2017-10" db="EMBL/GenBank/DDBJ databases">
        <title>The draft genome sequence of Lewinella nigricans NBRC 102662.</title>
        <authorList>
            <person name="Wang K."/>
        </authorList>
    </citation>
    <scope>NUCLEOTIDE SEQUENCE [LARGE SCALE GENOMIC DNA]</scope>
    <source>
        <strain evidence="3 4">NBRC 102662</strain>
    </source>
</reference>
<dbReference type="SUPFAM" id="SSF101898">
    <property type="entry name" value="NHL repeat"/>
    <property type="match status" value="1"/>
</dbReference>
<feature type="signal peptide" evidence="1">
    <location>
        <begin position="1"/>
        <end position="22"/>
    </location>
</feature>
<evidence type="ECO:0000259" key="2">
    <source>
        <dbReference type="Pfam" id="PF17425"/>
    </source>
</evidence>
<dbReference type="Pfam" id="PF17425">
    <property type="entry name" value="Arylsulfotran_N"/>
    <property type="match status" value="1"/>
</dbReference>
<feature type="chain" id="PRO_5012293800" evidence="1">
    <location>
        <begin position="23"/>
        <end position="523"/>
    </location>
</feature>
<name>A0A2D0N6M0_FLAN2</name>
<accession>A0A2D0N6M0</accession>
<dbReference type="InterPro" id="IPR053143">
    <property type="entry name" value="Arylsulfate_ST"/>
</dbReference>
<dbReference type="Gene3D" id="2.60.40.3100">
    <property type="entry name" value="Arylsulphate sulphotransferase monomer, N-terminal domain"/>
    <property type="match status" value="1"/>
</dbReference>
<proteinExistence type="predicted"/>
<dbReference type="InterPro" id="IPR010262">
    <property type="entry name" value="Arylsulfotransferase_bact"/>
</dbReference>
<dbReference type="GO" id="GO:0004062">
    <property type="term" value="F:aryl sulfotransferase activity"/>
    <property type="evidence" value="ECO:0007669"/>
    <property type="project" value="InterPro"/>
</dbReference>
<dbReference type="InterPro" id="IPR035391">
    <property type="entry name" value="Arylsulfotran_N"/>
</dbReference>